<evidence type="ECO:0008006" key="2">
    <source>
        <dbReference type="Google" id="ProtNLM"/>
    </source>
</evidence>
<comment type="caution">
    <text evidence="1">The sequence shown here is derived from an EMBL/GenBank/DDBJ whole genome shotgun (WGS) entry which is preliminary data.</text>
</comment>
<dbReference type="AlphaFoldDB" id="A0A0F9A150"/>
<dbReference type="EMBL" id="LAZR01048481">
    <property type="protein sequence ID" value="KKK91830.1"/>
    <property type="molecule type" value="Genomic_DNA"/>
</dbReference>
<name>A0A0F9A150_9ZZZZ</name>
<proteinExistence type="predicted"/>
<reference evidence="1" key="1">
    <citation type="journal article" date="2015" name="Nature">
        <title>Complex archaea that bridge the gap between prokaryotes and eukaryotes.</title>
        <authorList>
            <person name="Spang A."/>
            <person name="Saw J.H."/>
            <person name="Jorgensen S.L."/>
            <person name="Zaremba-Niedzwiedzka K."/>
            <person name="Martijn J."/>
            <person name="Lind A.E."/>
            <person name="van Eijk R."/>
            <person name="Schleper C."/>
            <person name="Guy L."/>
            <person name="Ettema T.J."/>
        </authorList>
    </citation>
    <scope>NUCLEOTIDE SEQUENCE</scope>
</reference>
<gene>
    <name evidence="1" type="ORF">LCGC14_2709030</name>
</gene>
<dbReference type="Pfam" id="PF04860">
    <property type="entry name" value="Phage_portal"/>
    <property type="match status" value="1"/>
</dbReference>
<protein>
    <recommendedName>
        <fullName evidence="2">Phage portal protein</fullName>
    </recommendedName>
</protein>
<organism evidence="1">
    <name type="scientific">marine sediment metagenome</name>
    <dbReference type="NCBI Taxonomy" id="412755"/>
    <lineage>
        <taxon>unclassified sequences</taxon>
        <taxon>metagenomes</taxon>
        <taxon>ecological metagenomes</taxon>
    </lineage>
</organism>
<accession>A0A0F9A150</accession>
<feature type="non-terminal residue" evidence="1">
    <location>
        <position position="170"/>
    </location>
</feature>
<sequence length="170" mass="19227">MGIYSRLEGSGVRLESWGATDDRWYQPIDSFASTFAGFPIGPEIAKRVSAVFACLSLIAETIASMPCILYRRLDDDGAKERARDHRLYHTLRFRPNPWMTAMDLFGCGQMHAGSLGNAYQEIKDDGHTIELHPIHPDLMTVEQLESGRLRFEPDTPTRVRSAYCCKIRSC</sequence>
<evidence type="ECO:0000313" key="1">
    <source>
        <dbReference type="EMBL" id="KKK91830.1"/>
    </source>
</evidence>
<dbReference type="InterPro" id="IPR006944">
    <property type="entry name" value="Phage/GTA_portal"/>
</dbReference>